<protein>
    <submittedName>
        <fullName evidence="4">Alpha/Beta hydrolase protein</fullName>
    </submittedName>
</protein>
<feature type="active site" description="Charge relay system" evidence="2">
    <location>
        <position position="200"/>
    </location>
</feature>
<dbReference type="PANTHER" id="PTHR10794:SF63">
    <property type="entry name" value="ALPHA_BETA HYDROLASE 1, ISOFORM A"/>
    <property type="match status" value="1"/>
</dbReference>
<evidence type="ECO:0000259" key="3">
    <source>
        <dbReference type="Pfam" id="PF12697"/>
    </source>
</evidence>
<sequence>MGSLFSLMAGYPNPSAVHFPTTSAFPKRRVNGDRQSTLSLEEFVRMRCPSVLSEFKPAWWLWNGDMQTLYSVLGNFTKVDTVTYARTHLRLKDGGTIGLDFTPVEQESIREDAPIIVVLHGLTGGSYEAYVRGVLYPACKPVEQGGLGYRAVVVNYRGCAGVPLTSPQLYSAGHTDDIRQALMYIAHTYPKAPLVGVGFSLGANVLIRYLGEEGTSSRLLTGCALACPWNLSKNSNALSSTFIGRHVYSRGMGSNLLNLLKKHIPALTGDPSSPTAVAVTKALQLRRPTLQEFDGAITRLLGGSSPPFPFETAEDYYAWGASDKIIGDVKVPLLTVNAGDDPVVQEVPMLAGGNSSTVVVVTPHGGHLGWFESTSFNDVTRWITRPVLEWLRAAVEDLDMRTDPAQLYVDDNGFLCQRDREDLGCKVTHEFKGKVIQGANVKTSGVLQGL</sequence>
<dbReference type="OrthoDB" id="5954035at2759"/>
<dbReference type="AlphaFoldDB" id="A0A5C3R1R5"/>
<dbReference type="GO" id="GO:0051792">
    <property type="term" value="P:medium-chain fatty acid biosynthetic process"/>
    <property type="evidence" value="ECO:0007669"/>
    <property type="project" value="TreeGrafter"/>
</dbReference>
<accession>A0A5C3R1R5</accession>
<dbReference type="InterPro" id="IPR029058">
    <property type="entry name" value="AB_hydrolase_fold"/>
</dbReference>
<dbReference type="EMBL" id="ML178814">
    <property type="protein sequence ID" value="TFL07567.1"/>
    <property type="molecule type" value="Genomic_DNA"/>
</dbReference>
<feature type="domain" description="AB hydrolase-1" evidence="3">
    <location>
        <begin position="116"/>
        <end position="371"/>
    </location>
</feature>
<proteinExistence type="inferred from homology"/>
<dbReference type="InterPro" id="IPR050960">
    <property type="entry name" value="AB_hydrolase_4_sf"/>
</dbReference>
<evidence type="ECO:0000313" key="5">
    <source>
        <dbReference type="Proteomes" id="UP000305067"/>
    </source>
</evidence>
<dbReference type="Pfam" id="PF12697">
    <property type="entry name" value="Abhydrolase_6"/>
    <property type="match status" value="1"/>
</dbReference>
<name>A0A5C3R1R5_9AGAR</name>
<dbReference type="GO" id="GO:0051793">
    <property type="term" value="P:medium-chain fatty acid catabolic process"/>
    <property type="evidence" value="ECO:0007669"/>
    <property type="project" value="TreeGrafter"/>
</dbReference>
<dbReference type="STRING" id="1884261.A0A5C3R1R5"/>
<organism evidence="4 5">
    <name type="scientific">Pterulicium gracile</name>
    <dbReference type="NCBI Taxonomy" id="1884261"/>
    <lineage>
        <taxon>Eukaryota</taxon>
        <taxon>Fungi</taxon>
        <taxon>Dikarya</taxon>
        <taxon>Basidiomycota</taxon>
        <taxon>Agaricomycotina</taxon>
        <taxon>Agaricomycetes</taxon>
        <taxon>Agaricomycetidae</taxon>
        <taxon>Agaricales</taxon>
        <taxon>Pleurotineae</taxon>
        <taxon>Pterulaceae</taxon>
        <taxon>Pterulicium</taxon>
    </lineage>
</organism>
<comment type="similarity">
    <text evidence="1">Belongs to the AB hydrolase superfamily. AB hydrolase 4 family.</text>
</comment>
<feature type="active site" description="Charge relay system" evidence="2">
    <location>
        <position position="367"/>
    </location>
</feature>
<dbReference type="GO" id="GO:0008126">
    <property type="term" value="F:acetylesterase activity"/>
    <property type="evidence" value="ECO:0007669"/>
    <property type="project" value="TreeGrafter"/>
</dbReference>
<keyword evidence="4" id="KW-0378">Hydrolase</keyword>
<reference evidence="4 5" key="1">
    <citation type="journal article" date="2019" name="Nat. Ecol. Evol.">
        <title>Megaphylogeny resolves global patterns of mushroom evolution.</title>
        <authorList>
            <person name="Varga T."/>
            <person name="Krizsan K."/>
            <person name="Foldi C."/>
            <person name="Dima B."/>
            <person name="Sanchez-Garcia M."/>
            <person name="Sanchez-Ramirez S."/>
            <person name="Szollosi G.J."/>
            <person name="Szarkandi J.G."/>
            <person name="Papp V."/>
            <person name="Albert L."/>
            <person name="Andreopoulos W."/>
            <person name="Angelini C."/>
            <person name="Antonin V."/>
            <person name="Barry K.W."/>
            <person name="Bougher N.L."/>
            <person name="Buchanan P."/>
            <person name="Buyck B."/>
            <person name="Bense V."/>
            <person name="Catcheside P."/>
            <person name="Chovatia M."/>
            <person name="Cooper J."/>
            <person name="Damon W."/>
            <person name="Desjardin D."/>
            <person name="Finy P."/>
            <person name="Geml J."/>
            <person name="Haridas S."/>
            <person name="Hughes K."/>
            <person name="Justo A."/>
            <person name="Karasinski D."/>
            <person name="Kautmanova I."/>
            <person name="Kiss B."/>
            <person name="Kocsube S."/>
            <person name="Kotiranta H."/>
            <person name="LaButti K.M."/>
            <person name="Lechner B.E."/>
            <person name="Liimatainen K."/>
            <person name="Lipzen A."/>
            <person name="Lukacs Z."/>
            <person name="Mihaltcheva S."/>
            <person name="Morgado L.N."/>
            <person name="Niskanen T."/>
            <person name="Noordeloos M.E."/>
            <person name="Ohm R.A."/>
            <person name="Ortiz-Santana B."/>
            <person name="Ovrebo C."/>
            <person name="Racz N."/>
            <person name="Riley R."/>
            <person name="Savchenko A."/>
            <person name="Shiryaev A."/>
            <person name="Soop K."/>
            <person name="Spirin V."/>
            <person name="Szebenyi C."/>
            <person name="Tomsovsky M."/>
            <person name="Tulloss R.E."/>
            <person name="Uehling J."/>
            <person name="Grigoriev I.V."/>
            <person name="Vagvolgyi C."/>
            <person name="Papp T."/>
            <person name="Martin F.M."/>
            <person name="Miettinen O."/>
            <person name="Hibbett D.S."/>
            <person name="Nagy L.G."/>
        </authorList>
    </citation>
    <scope>NUCLEOTIDE SEQUENCE [LARGE SCALE GENOMIC DNA]</scope>
    <source>
        <strain evidence="4 5">CBS 309.79</strain>
    </source>
</reference>
<evidence type="ECO:0000256" key="1">
    <source>
        <dbReference type="ARBA" id="ARBA00010884"/>
    </source>
</evidence>
<dbReference type="PIRSF" id="PIRSF005211">
    <property type="entry name" value="Ab_hydro_YheT"/>
    <property type="match status" value="1"/>
</dbReference>
<dbReference type="GO" id="GO:0047372">
    <property type="term" value="F:monoacylglycerol lipase activity"/>
    <property type="evidence" value="ECO:0007669"/>
    <property type="project" value="TreeGrafter"/>
</dbReference>
<dbReference type="Gene3D" id="3.40.50.1820">
    <property type="entry name" value="alpha/beta hydrolase"/>
    <property type="match status" value="1"/>
</dbReference>
<keyword evidence="5" id="KW-1185">Reference proteome</keyword>
<evidence type="ECO:0000313" key="4">
    <source>
        <dbReference type="EMBL" id="TFL07567.1"/>
    </source>
</evidence>
<feature type="active site" description="Charge relay system" evidence="2">
    <location>
        <position position="341"/>
    </location>
</feature>
<dbReference type="Proteomes" id="UP000305067">
    <property type="component" value="Unassembled WGS sequence"/>
</dbReference>
<dbReference type="SUPFAM" id="SSF53474">
    <property type="entry name" value="alpha/beta-Hydrolases"/>
    <property type="match status" value="1"/>
</dbReference>
<evidence type="ECO:0000256" key="2">
    <source>
        <dbReference type="PIRSR" id="PIRSR005211-1"/>
    </source>
</evidence>
<dbReference type="InterPro" id="IPR000073">
    <property type="entry name" value="AB_hydrolase_1"/>
</dbReference>
<dbReference type="PANTHER" id="PTHR10794">
    <property type="entry name" value="ABHYDROLASE DOMAIN-CONTAINING PROTEIN"/>
    <property type="match status" value="1"/>
</dbReference>
<gene>
    <name evidence="4" type="ORF">BDV98DRAFT_558069</name>
</gene>
<dbReference type="InterPro" id="IPR012020">
    <property type="entry name" value="ABHD4"/>
</dbReference>